<dbReference type="CDD" id="cd04677">
    <property type="entry name" value="NUDIX_Hydrolase"/>
    <property type="match status" value="1"/>
</dbReference>
<dbReference type="GO" id="GO:0016787">
    <property type="term" value="F:hydrolase activity"/>
    <property type="evidence" value="ECO:0007669"/>
    <property type="project" value="UniProtKB-KW"/>
</dbReference>
<dbReference type="SUPFAM" id="SSF55811">
    <property type="entry name" value="Nudix"/>
    <property type="match status" value="1"/>
</dbReference>
<dbReference type="Gene3D" id="3.90.79.10">
    <property type="entry name" value="Nucleoside Triphosphate Pyrophosphohydrolase"/>
    <property type="match status" value="1"/>
</dbReference>
<dbReference type="InterPro" id="IPR000086">
    <property type="entry name" value="NUDIX_hydrolase_dom"/>
</dbReference>
<dbReference type="InterPro" id="IPR020084">
    <property type="entry name" value="NUDIX_hydrolase_CS"/>
</dbReference>
<evidence type="ECO:0000256" key="3">
    <source>
        <dbReference type="RuleBase" id="RU003476"/>
    </source>
</evidence>
<dbReference type="InterPro" id="IPR020476">
    <property type="entry name" value="Nudix_hydrolase"/>
</dbReference>
<dbReference type="PROSITE" id="PS00893">
    <property type="entry name" value="NUDIX_BOX"/>
    <property type="match status" value="1"/>
</dbReference>
<proteinExistence type="inferred from homology"/>
<organism evidence="5 6">
    <name type="scientific">Evansella caseinilytica</name>
    <dbReference type="NCBI Taxonomy" id="1503961"/>
    <lineage>
        <taxon>Bacteria</taxon>
        <taxon>Bacillati</taxon>
        <taxon>Bacillota</taxon>
        <taxon>Bacilli</taxon>
        <taxon>Bacillales</taxon>
        <taxon>Bacillaceae</taxon>
        <taxon>Evansella</taxon>
    </lineage>
</organism>
<comment type="similarity">
    <text evidence="3">Belongs to the Nudix hydrolase family.</text>
</comment>
<keyword evidence="2 3" id="KW-0378">Hydrolase</keyword>
<dbReference type="PROSITE" id="PS51462">
    <property type="entry name" value="NUDIX"/>
    <property type="match status" value="1"/>
</dbReference>
<dbReference type="Pfam" id="PF00293">
    <property type="entry name" value="NUDIX"/>
    <property type="match status" value="1"/>
</dbReference>
<dbReference type="AlphaFoldDB" id="A0A1H3J1G6"/>
<evidence type="ECO:0000313" key="5">
    <source>
        <dbReference type="EMBL" id="SDY33014.1"/>
    </source>
</evidence>
<feature type="domain" description="Nudix hydrolase" evidence="4">
    <location>
        <begin position="15"/>
        <end position="151"/>
    </location>
</feature>
<dbReference type="PRINTS" id="PR00502">
    <property type="entry name" value="NUDIXFAMILY"/>
</dbReference>
<protein>
    <submittedName>
        <fullName evidence="5">ADP-ribose pyrophosphatase YjhB, NUDIX family</fullName>
    </submittedName>
</protein>
<dbReference type="PANTHER" id="PTHR43046">
    <property type="entry name" value="GDP-MANNOSE MANNOSYL HYDROLASE"/>
    <property type="match status" value="1"/>
</dbReference>
<dbReference type="EMBL" id="FNPI01000001">
    <property type="protein sequence ID" value="SDY33014.1"/>
    <property type="molecule type" value="Genomic_DNA"/>
</dbReference>
<sequence length="154" mass="17424">MEYVQELRKLVGTRPLILVGAAVIVMNSDNKILLQQRPDGDWGLPGGLMELGESLEDTARREVKEETGINIGKLRLLQVFSGPEFFIRVSNGDEFYAVTGVFLSREVTGGSLRADGEESLQVAYFHLEDLPDNVKENYQTFLRPYMRQLMTKQI</sequence>
<comment type="cofactor">
    <cofactor evidence="1">
        <name>Mg(2+)</name>
        <dbReference type="ChEBI" id="CHEBI:18420"/>
    </cofactor>
</comment>
<gene>
    <name evidence="5" type="ORF">SAMN05421736_101972</name>
</gene>
<evidence type="ECO:0000259" key="4">
    <source>
        <dbReference type="PROSITE" id="PS51462"/>
    </source>
</evidence>
<keyword evidence="6" id="KW-1185">Reference proteome</keyword>
<dbReference type="OrthoDB" id="9787476at2"/>
<dbReference type="InterPro" id="IPR015797">
    <property type="entry name" value="NUDIX_hydrolase-like_dom_sf"/>
</dbReference>
<evidence type="ECO:0000256" key="1">
    <source>
        <dbReference type="ARBA" id="ARBA00001946"/>
    </source>
</evidence>
<evidence type="ECO:0000256" key="2">
    <source>
        <dbReference type="ARBA" id="ARBA00022801"/>
    </source>
</evidence>
<reference evidence="6" key="1">
    <citation type="submission" date="2016-10" db="EMBL/GenBank/DDBJ databases">
        <authorList>
            <person name="Varghese N."/>
            <person name="Submissions S."/>
        </authorList>
    </citation>
    <scope>NUCLEOTIDE SEQUENCE [LARGE SCALE GENOMIC DNA]</scope>
    <source>
        <strain evidence="6">SP</strain>
    </source>
</reference>
<dbReference type="STRING" id="1503961.SAMN05421736_101972"/>
<name>A0A1H3J1G6_9BACI</name>
<dbReference type="PANTHER" id="PTHR43046:SF2">
    <property type="entry name" value="8-OXO-DGTP DIPHOSPHATASE-RELATED"/>
    <property type="match status" value="1"/>
</dbReference>
<evidence type="ECO:0000313" key="6">
    <source>
        <dbReference type="Proteomes" id="UP000198935"/>
    </source>
</evidence>
<dbReference type="Proteomes" id="UP000198935">
    <property type="component" value="Unassembled WGS sequence"/>
</dbReference>
<accession>A0A1H3J1G6</accession>